<accession>A0AAV3UN53</accession>
<evidence type="ECO:0000256" key="4">
    <source>
        <dbReference type="ARBA" id="ARBA00023014"/>
    </source>
</evidence>
<keyword evidence="1" id="KW-0001">2Fe-2S</keyword>
<dbReference type="SMART" id="SM00704">
    <property type="entry name" value="ZnF_CDGSH"/>
    <property type="match status" value="1"/>
</dbReference>
<feature type="domain" description="Iron-binding zinc finger CDGSH type" evidence="5">
    <location>
        <begin position="10"/>
        <end position="51"/>
    </location>
</feature>
<dbReference type="EMBL" id="BAABKX010000018">
    <property type="protein sequence ID" value="GAA5059789.1"/>
    <property type="molecule type" value="Genomic_DNA"/>
</dbReference>
<keyword evidence="2" id="KW-0479">Metal-binding</keyword>
<name>A0AAV3UN53_9EURY</name>
<dbReference type="AlphaFoldDB" id="A0AAV3UN53"/>
<dbReference type="InterPro" id="IPR018967">
    <property type="entry name" value="FeS-contain_CDGSH-typ"/>
</dbReference>
<evidence type="ECO:0000256" key="1">
    <source>
        <dbReference type="ARBA" id="ARBA00022714"/>
    </source>
</evidence>
<dbReference type="Gene3D" id="3.40.5.90">
    <property type="entry name" value="CDGSH iron-sulfur domain, mitoNEET-type"/>
    <property type="match status" value="1"/>
</dbReference>
<organism evidence="6 7">
    <name type="scientific">Haladaptatus pallidirubidus</name>
    <dbReference type="NCBI Taxonomy" id="1008152"/>
    <lineage>
        <taxon>Archaea</taxon>
        <taxon>Methanobacteriati</taxon>
        <taxon>Methanobacteriota</taxon>
        <taxon>Stenosarchaea group</taxon>
        <taxon>Halobacteria</taxon>
        <taxon>Halobacteriales</taxon>
        <taxon>Haladaptataceae</taxon>
        <taxon>Haladaptatus</taxon>
    </lineage>
</organism>
<protein>
    <submittedName>
        <fullName evidence="6">CDGSH iron-sulfur domain-containing protein</fullName>
    </submittedName>
</protein>
<dbReference type="Proteomes" id="UP001501729">
    <property type="component" value="Unassembled WGS sequence"/>
</dbReference>
<reference evidence="6 7" key="1">
    <citation type="journal article" date="2019" name="Int. J. Syst. Evol. Microbiol.">
        <title>The Global Catalogue of Microorganisms (GCM) 10K type strain sequencing project: providing services to taxonomists for standard genome sequencing and annotation.</title>
        <authorList>
            <consortium name="The Broad Institute Genomics Platform"/>
            <consortium name="The Broad Institute Genome Sequencing Center for Infectious Disease"/>
            <person name="Wu L."/>
            <person name="Ma J."/>
        </authorList>
    </citation>
    <scope>NUCLEOTIDE SEQUENCE [LARGE SCALE GENOMIC DNA]</scope>
    <source>
        <strain evidence="6 7">JCM 17504</strain>
    </source>
</reference>
<dbReference type="Pfam" id="PF09360">
    <property type="entry name" value="zf-CDGSH"/>
    <property type="match status" value="1"/>
</dbReference>
<keyword evidence="3" id="KW-0408">Iron</keyword>
<comment type="caution">
    <text evidence="6">The sequence shown here is derived from an EMBL/GenBank/DDBJ whole genome shotgun (WGS) entry which is preliminary data.</text>
</comment>
<proteinExistence type="predicted"/>
<keyword evidence="4" id="KW-0411">Iron-sulfur</keyword>
<gene>
    <name evidence="6" type="ORF">GCM10025751_44180</name>
</gene>
<evidence type="ECO:0000259" key="5">
    <source>
        <dbReference type="SMART" id="SM00704"/>
    </source>
</evidence>
<evidence type="ECO:0000256" key="2">
    <source>
        <dbReference type="ARBA" id="ARBA00022723"/>
    </source>
</evidence>
<dbReference type="RefSeq" id="WP_227773519.1">
    <property type="nucleotide sequence ID" value="NZ_BAABKX010000018.1"/>
</dbReference>
<evidence type="ECO:0000313" key="7">
    <source>
        <dbReference type="Proteomes" id="UP001501729"/>
    </source>
</evidence>
<dbReference type="GO" id="GO:0051537">
    <property type="term" value="F:2 iron, 2 sulfur cluster binding"/>
    <property type="evidence" value="ECO:0007669"/>
    <property type="project" value="UniProtKB-KW"/>
</dbReference>
<dbReference type="GO" id="GO:0005737">
    <property type="term" value="C:cytoplasm"/>
    <property type="evidence" value="ECO:0007669"/>
    <property type="project" value="UniProtKB-ARBA"/>
</dbReference>
<evidence type="ECO:0000313" key="6">
    <source>
        <dbReference type="EMBL" id="GAA5059789.1"/>
    </source>
</evidence>
<evidence type="ECO:0000256" key="3">
    <source>
        <dbReference type="ARBA" id="ARBA00023004"/>
    </source>
</evidence>
<dbReference type="GeneID" id="68613720"/>
<dbReference type="GO" id="GO:0046872">
    <property type="term" value="F:metal ion binding"/>
    <property type="evidence" value="ECO:0007669"/>
    <property type="project" value="UniProtKB-KW"/>
</dbReference>
<dbReference type="InterPro" id="IPR042216">
    <property type="entry name" value="MitoNEET_CISD"/>
</dbReference>
<keyword evidence="7" id="KW-1185">Reference proteome</keyword>
<sequence>MAREVRHTATSPRIIDEDDIDAEKGDIAICLCGLSAAYPFCDGSHQATHDEESGRVYRYEDGERREIEELVFADE</sequence>